<dbReference type="SUPFAM" id="SSF53474">
    <property type="entry name" value="alpha/beta-Hydrolases"/>
    <property type="match status" value="1"/>
</dbReference>
<evidence type="ECO:0000256" key="3">
    <source>
        <dbReference type="ARBA" id="ARBA00022670"/>
    </source>
</evidence>
<evidence type="ECO:0000256" key="6">
    <source>
        <dbReference type="ARBA" id="ARBA00023180"/>
    </source>
</evidence>
<evidence type="ECO:0000256" key="2">
    <source>
        <dbReference type="ARBA" id="ARBA00022645"/>
    </source>
</evidence>
<keyword evidence="9" id="KW-1185">Reference proteome</keyword>
<dbReference type="InterPro" id="IPR018202">
    <property type="entry name" value="Ser_caboxypep_ser_AS"/>
</dbReference>
<evidence type="ECO:0000313" key="8">
    <source>
        <dbReference type="EMBL" id="KAJ8977298.1"/>
    </source>
</evidence>
<evidence type="ECO:0000256" key="4">
    <source>
        <dbReference type="ARBA" id="ARBA00022729"/>
    </source>
</evidence>
<evidence type="ECO:0000256" key="5">
    <source>
        <dbReference type="ARBA" id="ARBA00022801"/>
    </source>
</evidence>
<dbReference type="PANTHER" id="PTHR11802">
    <property type="entry name" value="SERINE PROTEASE FAMILY S10 SERINE CARBOXYPEPTIDASE"/>
    <property type="match status" value="1"/>
</dbReference>
<dbReference type="PRINTS" id="PR00724">
    <property type="entry name" value="CRBOXYPTASEC"/>
</dbReference>
<keyword evidence="6" id="KW-0325">Glycoprotein</keyword>
<dbReference type="InterPro" id="IPR001563">
    <property type="entry name" value="Peptidase_S10"/>
</dbReference>
<dbReference type="PROSITE" id="PS00131">
    <property type="entry name" value="CARBOXYPEPT_SER_SER"/>
    <property type="match status" value="1"/>
</dbReference>
<reference evidence="8" key="1">
    <citation type="journal article" date="2023" name="Insect Mol. Biol.">
        <title>Genome sequencing provides insights into the evolution of gene families encoding plant cell wall-degrading enzymes in longhorned beetles.</title>
        <authorList>
            <person name="Shin N.R."/>
            <person name="Okamura Y."/>
            <person name="Kirsch R."/>
            <person name="Pauchet Y."/>
        </authorList>
    </citation>
    <scope>NUCLEOTIDE SEQUENCE</scope>
    <source>
        <strain evidence="8">MMC_N1</strain>
    </source>
</reference>
<dbReference type="Proteomes" id="UP001162164">
    <property type="component" value="Unassembled WGS sequence"/>
</dbReference>
<dbReference type="InterPro" id="IPR029058">
    <property type="entry name" value="AB_hydrolase_fold"/>
</dbReference>
<proteinExistence type="inferred from homology"/>
<protein>
    <recommendedName>
        <fullName evidence="7">Carboxypeptidase</fullName>
        <ecNumber evidence="7">3.4.16.-</ecNumber>
    </recommendedName>
</protein>
<keyword evidence="2 7" id="KW-0121">Carboxypeptidase</keyword>
<dbReference type="Gene3D" id="3.40.50.1820">
    <property type="entry name" value="alpha/beta hydrolase"/>
    <property type="match status" value="1"/>
</dbReference>
<accession>A0ABQ9JGF6</accession>
<keyword evidence="4 7" id="KW-0732">Signal</keyword>
<comment type="similarity">
    <text evidence="1 7">Belongs to the peptidase S10 family.</text>
</comment>
<feature type="signal peptide" evidence="7">
    <location>
        <begin position="1"/>
        <end position="25"/>
    </location>
</feature>
<organism evidence="8 9">
    <name type="scientific">Molorchus minor</name>
    <dbReference type="NCBI Taxonomy" id="1323400"/>
    <lineage>
        <taxon>Eukaryota</taxon>
        <taxon>Metazoa</taxon>
        <taxon>Ecdysozoa</taxon>
        <taxon>Arthropoda</taxon>
        <taxon>Hexapoda</taxon>
        <taxon>Insecta</taxon>
        <taxon>Pterygota</taxon>
        <taxon>Neoptera</taxon>
        <taxon>Endopterygota</taxon>
        <taxon>Coleoptera</taxon>
        <taxon>Polyphaga</taxon>
        <taxon>Cucujiformia</taxon>
        <taxon>Chrysomeloidea</taxon>
        <taxon>Cerambycidae</taxon>
        <taxon>Lamiinae</taxon>
        <taxon>Monochamini</taxon>
        <taxon>Molorchus</taxon>
    </lineage>
</organism>
<evidence type="ECO:0000313" key="9">
    <source>
        <dbReference type="Proteomes" id="UP001162164"/>
    </source>
</evidence>
<sequence length="462" mass="53315">MTVPAIKKLVFVNTILLFCLQKVLNYQLFNVYGNVHQKPIVGDPGKPLFLTPLIEQNKIKQAKQSARVNPDKFLGVKSYSGYLTVSDFYDSNLFFWFFPSENNYERDPVILWLQGMIGGTSLFGLFMENGPFSLNADLQLVPRNYSWTKNHSVLYIDNPVGSGYSFTNGGYAKNQTQIGKDLYNALQQFFKLFSELRENDFFIIGESYAGKYVPAIGYTILKENPKAKSKINLRGTGYSDPIHQIDYSDYLYQLGILDWHGKKLFKEKENKVAKLITEEKYVKALHKLPLNTKLMYNTTGYENLYNYLQPQQRLDLDILFTFVQRAAVRAAIHVGDSRFSSGFNVYRYLESDIMKSVAPWISELLSNYRMLFYNGQLDIVCAYPMMENVFYNLNFDAAEQYKTARRVTWSGENDLLLLKGYIKHSGNLTEAFIRAAGHFVPIDQPESTYDLIHKFIRNELPH</sequence>
<dbReference type="Pfam" id="PF00450">
    <property type="entry name" value="Peptidase_S10"/>
    <property type="match status" value="1"/>
</dbReference>
<dbReference type="PANTHER" id="PTHR11802:SF472">
    <property type="entry name" value="SERINE CARBOXYPEPTIDASE CPVL-RELATED"/>
    <property type="match status" value="1"/>
</dbReference>
<dbReference type="EC" id="3.4.16.-" evidence="7"/>
<keyword evidence="3 7" id="KW-0645">Protease</keyword>
<evidence type="ECO:0000256" key="1">
    <source>
        <dbReference type="ARBA" id="ARBA00009431"/>
    </source>
</evidence>
<feature type="chain" id="PRO_5044958069" description="Carboxypeptidase" evidence="7">
    <location>
        <begin position="26"/>
        <end position="462"/>
    </location>
</feature>
<name>A0ABQ9JGF6_9CUCU</name>
<keyword evidence="5 7" id="KW-0378">Hydrolase</keyword>
<dbReference type="EMBL" id="JAPWTJ010000563">
    <property type="protein sequence ID" value="KAJ8977298.1"/>
    <property type="molecule type" value="Genomic_DNA"/>
</dbReference>
<gene>
    <name evidence="8" type="ORF">NQ317_007437</name>
</gene>
<evidence type="ECO:0000256" key="7">
    <source>
        <dbReference type="RuleBase" id="RU361156"/>
    </source>
</evidence>
<comment type="caution">
    <text evidence="8">The sequence shown here is derived from an EMBL/GenBank/DDBJ whole genome shotgun (WGS) entry which is preliminary data.</text>
</comment>